<dbReference type="Proteomes" id="UP001315278">
    <property type="component" value="Unassembled WGS sequence"/>
</dbReference>
<evidence type="ECO:0000256" key="5">
    <source>
        <dbReference type="ARBA" id="ARBA00022741"/>
    </source>
</evidence>
<comment type="caution">
    <text evidence="12">The sequence shown here is derived from an EMBL/GenBank/DDBJ whole genome shotgun (WGS) entry which is preliminary data.</text>
</comment>
<dbReference type="SUPFAM" id="SSF52540">
    <property type="entry name" value="P-loop containing nucleoside triphosphate hydrolases"/>
    <property type="match status" value="1"/>
</dbReference>
<dbReference type="PANTHER" id="PTHR45772">
    <property type="entry name" value="CONSERVED COMPONENT OF ABC TRANSPORTER FOR NATURAL AMINO ACIDS-RELATED"/>
    <property type="match status" value="1"/>
</dbReference>
<evidence type="ECO:0000256" key="3">
    <source>
        <dbReference type="ARBA" id="ARBA00022475"/>
    </source>
</evidence>
<dbReference type="InterPro" id="IPR003593">
    <property type="entry name" value="AAA+_ATPase"/>
</dbReference>
<evidence type="ECO:0000313" key="12">
    <source>
        <dbReference type="EMBL" id="MBR0795681.1"/>
    </source>
</evidence>
<feature type="transmembrane region" description="Helical" evidence="10">
    <location>
        <begin position="158"/>
        <end position="180"/>
    </location>
</feature>
<feature type="transmembrane region" description="Helical" evidence="10">
    <location>
        <begin position="257"/>
        <end position="280"/>
    </location>
</feature>
<feature type="transmembrane region" description="Helical" evidence="10">
    <location>
        <begin position="121"/>
        <end position="146"/>
    </location>
</feature>
<dbReference type="PROSITE" id="PS50893">
    <property type="entry name" value="ABC_TRANSPORTER_2"/>
    <property type="match status" value="1"/>
</dbReference>
<keyword evidence="5" id="KW-0547">Nucleotide-binding</keyword>
<evidence type="ECO:0000256" key="6">
    <source>
        <dbReference type="ARBA" id="ARBA00022840"/>
    </source>
</evidence>
<dbReference type="Gene3D" id="3.40.50.300">
    <property type="entry name" value="P-loop containing nucleotide triphosphate hydrolases"/>
    <property type="match status" value="1"/>
</dbReference>
<feature type="domain" description="ABC transporter" evidence="11">
    <location>
        <begin position="400"/>
        <end position="631"/>
    </location>
</feature>
<feature type="transmembrane region" description="Helical" evidence="10">
    <location>
        <begin position="63"/>
        <end position="85"/>
    </location>
</feature>
<dbReference type="InterPro" id="IPR051120">
    <property type="entry name" value="ABC_AA/LPS_Transport"/>
</dbReference>
<evidence type="ECO:0000256" key="4">
    <source>
        <dbReference type="ARBA" id="ARBA00022692"/>
    </source>
</evidence>
<sequence>MNLPAKDHRISALAIPVQDRGLVAQDVRRAMNLSEKLYQRAGLIFPILATGGALAAASFIDPYLAYVATSWVIFGLLGLSLDLVWGRGGLLSLGQTAFYGLGGYFGSIVAINMAPLTGNTLLWSLPAGAAFGATSAAALGAIIFLARMGPLQATILSYTFTLLLWSLTQSFTATVGQAVVGGDNGLSNIPGVVVGFGQGAEALGPVEVFVTVVIVSAATYFLCWWLMRGTFGRVIDCIRIDAQKAELLGYDIRKYQIANFSLAGAIAGLAGAMFAGWANYLNPSIFSVQEALLVPIYVLVGGLGTLAGAFVGAFAIGGLSFYLGGGAVGGQTTLILGIVLILLVLFLKNGLVGAMGELWRRTLPDPNAAARDAGAVSIDPEVLEGILVEAAQQAGPAKRLATVDLYKRFGGVIPVNKISRTFEPGRPYSLIGPNGAGKSSYLKACVGIYMPEAGSVTVGQTDATNAPIFERVQQGVGVKNQKPQIFGELTVVENLSIAAYARTGDKPAAAGISRQILAMLGFERQAKVQASALSHGQQQWLDIGMVLCLAPRVVLLDEPAAGMTNEETRELSALVRTLARHTTVIVVEHDMEFVRTLEGHVTVLHQGQVFAEGDIAALRADDRVLDIYLGRREHV</sequence>
<dbReference type="EMBL" id="JAFCJH010000008">
    <property type="protein sequence ID" value="MBR0795681.1"/>
    <property type="molecule type" value="Genomic_DNA"/>
</dbReference>
<keyword evidence="6 12" id="KW-0067">ATP-binding</keyword>
<keyword evidence="8 10" id="KW-0472">Membrane</keyword>
<evidence type="ECO:0000256" key="7">
    <source>
        <dbReference type="ARBA" id="ARBA00022989"/>
    </source>
</evidence>
<name>A0ABS5FFW4_9BRAD</name>
<evidence type="ECO:0000256" key="9">
    <source>
        <dbReference type="ARBA" id="ARBA00024722"/>
    </source>
</evidence>
<dbReference type="RefSeq" id="WP_212492431.1">
    <property type="nucleotide sequence ID" value="NZ_JAFCJH010000008.1"/>
</dbReference>
<comment type="subcellular location">
    <subcellularLocation>
        <location evidence="1">Cell membrane</location>
        <topology evidence="1">Multi-pass membrane protein</topology>
    </subcellularLocation>
</comment>
<keyword evidence="13" id="KW-1185">Reference proteome</keyword>
<dbReference type="InterPro" id="IPR001851">
    <property type="entry name" value="ABC_transp_permease"/>
</dbReference>
<dbReference type="Pfam" id="PF02653">
    <property type="entry name" value="BPD_transp_2"/>
    <property type="match status" value="1"/>
</dbReference>
<reference evidence="13" key="1">
    <citation type="journal article" date="2021" name="ISME J.">
        <title>Evolutionary origin and ecological implication of a unique nif island in free-living Bradyrhizobium lineages.</title>
        <authorList>
            <person name="Tao J."/>
        </authorList>
    </citation>
    <scope>NUCLEOTIDE SEQUENCE [LARGE SCALE GENOMIC DNA]</scope>
    <source>
        <strain evidence="13">SZCCT0434</strain>
    </source>
</reference>
<evidence type="ECO:0000313" key="13">
    <source>
        <dbReference type="Proteomes" id="UP001315278"/>
    </source>
</evidence>
<protein>
    <submittedName>
        <fullName evidence="12">ATP-binding cassette domain-containing protein</fullName>
    </submittedName>
</protein>
<feature type="transmembrane region" description="Helical" evidence="10">
    <location>
        <begin position="37"/>
        <end position="57"/>
    </location>
</feature>
<dbReference type="CDD" id="cd06581">
    <property type="entry name" value="TM_PBP1_LivM_like"/>
    <property type="match status" value="1"/>
</dbReference>
<evidence type="ECO:0000256" key="2">
    <source>
        <dbReference type="ARBA" id="ARBA00022448"/>
    </source>
</evidence>
<proteinExistence type="predicted"/>
<evidence type="ECO:0000259" key="11">
    <source>
        <dbReference type="PROSITE" id="PS50893"/>
    </source>
</evidence>
<accession>A0ABS5FFW4</accession>
<evidence type="ECO:0000256" key="8">
    <source>
        <dbReference type="ARBA" id="ARBA00023136"/>
    </source>
</evidence>
<keyword evidence="4 10" id="KW-0812">Transmembrane</keyword>
<feature type="transmembrane region" description="Helical" evidence="10">
    <location>
        <begin position="208"/>
        <end position="227"/>
    </location>
</feature>
<keyword evidence="3" id="KW-1003">Cell membrane</keyword>
<comment type="function">
    <text evidence="9">Involved in beta-(1--&gt;2)glucan export. Transmembrane domains (TMD) form a pore in the inner membrane and the ATP-binding domain (NBD) is responsible for energy generation.</text>
</comment>
<organism evidence="12 13">
    <name type="scientific">Bradyrhizobium jicamae</name>
    <dbReference type="NCBI Taxonomy" id="280332"/>
    <lineage>
        <taxon>Bacteria</taxon>
        <taxon>Pseudomonadati</taxon>
        <taxon>Pseudomonadota</taxon>
        <taxon>Alphaproteobacteria</taxon>
        <taxon>Hyphomicrobiales</taxon>
        <taxon>Nitrobacteraceae</taxon>
        <taxon>Bradyrhizobium</taxon>
    </lineage>
</organism>
<dbReference type="Pfam" id="PF00005">
    <property type="entry name" value="ABC_tran"/>
    <property type="match status" value="1"/>
</dbReference>
<evidence type="ECO:0000256" key="1">
    <source>
        <dbReference type="ARBA" id="ARBA00004651"/>
    </source>
</evidence>
<evidence type="ECO:0000256" key="10">
    <source>
        <dbReference type="SAM" id="Phobius"/>
    </source>
</evidence>
<keyword evidence="2" id="KW-0813">Transport</keyword>
<dbReference type="GO" id="GO:0005524">
    <property type="term" value="F:ATP binding"/>
    <property type="evidence" value="ECO:0007669"/>
    <property type="project" value="UniProtKB-KW"/>
</dbReference>
<dbReference type="InterPro" id="IPR027417">
    <property type="entry name" value="P-loop_NTPase"/>
</dbReference>
<dbReference type="PANTHER" id="PTHR45772:SF8">
    <property type="entry name" value="HIGH-AFFINITY BRANCHED-CHAIN AMINO ACID TRANSPORT ATP-BINDING PROTEIN"/>
    <property type="match status" value="1"/>
</dbReference>
<feature type="transmembrane region" description="Helical" evidence="10">
    <location>
        <begin position="97"/>
        <end position="115"/>
    </location>
</feature>
<keyword evidence="7 10" id="KW-1133">Transmembrane helix</keyword>
<feature type="transmembrane region" description="Helical" evidence="10">
    <location>
        <begin position="334"/>
        <end position="356"/>
    </location>
</feature>
<dbReference type="SMART" id="SM00382">
    <property type="entry name" value="AAA"/>
    <property type="match status" value="1"/>
</dbReference>
<dbReference type="InterPro" id="IPR043428">
    <property type="entry name" value="LivM-like"/>
</dbReference>
<gene>
    <name evidence="12" type="ORF">JQ615_09805</name>
</gene>
<dbReference type="InterPro" id="IPR003439">
    <property type="entry name" value="ABC_transporter-like_ATP-bd"/>
</dbReference>
<feature type="transmembrane region" description="Helical" evidence="10">
    <location>
        <begin position="292"/>
        <end position="322"/>
    </location>
</feature>